<evidence type="ECO:0000313" key="1">
    <source>
        <dbReference type="EMBL" id="ORY46377.1"/>
    </source>
</evidence>
<dbReference type="OrthoDB" id="2148895at2759"/>
<sequence length="116" mass="12387">MPSDAIPLGQDTDGAALYATRVPLEGGLHIGKARSDGICYVSYGGCEIQIPHHTPHEPLFVGVARTHYRGTPVGKCGPAMCALNYAYGGEEHQEHQYSVLVYATPVGGPGVSMNYW</sequence>
<proteinExistence type="predicted"/>
<reference evidence="1 2" key="1">
    <citation type="submission" date="2016-07" db="EMBL/GenBank/DDBJ databases">
        <title>Pervasive Adenine N6-methylation of Active Genes in Fungi.</title>
        <authorList>
            <consortium name="DOE Joint Genome Institute"/>
            <person name="Mondo S.J."/>
            <person name="Dannebaum R.O."/>
            <person name="Kuo R.C."/>
            <person name="Labutti K."/>
            <person name="Haridas S."/>
            <person name="Kuo A."/>
            <person name="Salamov A."/>
            <person name="Ahrendt S.R."/>
            <person name="Lipzen A."/>
            <person name="Sullivan W."/>
            <person name="Andreopoulos W.B."/>
            <person name="Clum A."/>
            <person name="Lindquist E."/>
            <person name="Daum C."/>
            <person name="Ramamoorthy G.K."/>
            <person name="Gryganskyi A."/>
            <person name="Culley D."/>
            <person name="Magnuson J.K."/>
            <person name="James T.Y."/>
            <person name="O'Malley M.A."/>
            <person name="Stajich J.E."/>
            <person name="Spatafora J.W."/>
            <person name="Visel A."/>
            <person name="Grigoriev I.V."/>
        </authorList>
    </citation>
    <scope>NUCLEOTIDE SEQUENCE [LARGE SCALE GENOMIC DNA]</scope>
    <source>
        <strain evidence="1 2">JEL800</strain>
    </source>
</reference>
<dbReference type="PANTHER" id="PTHR31649">
    <property type="entry name" value="AGAP009604-PA"/>
    <property type="match status" value="1"/>
</dbReference>
<dbReference type="PANTHER" id="PTHR31649:SF1">
    <property type="entry name" value="FARNESOIC ACID O-METHYL TRANSFERASE DOMAIN-CONTAINING PROTEIN"/>
    <property type="match status" value="1"/>
</dbReference>
<dbReference type="InterPro" id="IPR006616">
    <property type="entry name" value="DM9_repeat"/>
</dbReference>
<evidence type="ECO:0000313" key="2">
    <source>
        <dbReference type="Proteomes" id="UP000193642"/>
    </source>
</evidence>
<dbReference type="Pfam" id="PF11901">
    <property type="entry name" value="DM9"/>
    <property type="match status" value="1"/>
</dbReference>
<accession>A0A1Y2CHJ2</accession>
<dbReference type="AlphaFoldDB" id="A0A1Y2CHJ2"/>
<name>A0A1Y2CHJ2_9FUNG</name>
<keyword evidence="2" id="KW-1185">Reference proteome</keyword>
<organism evidence="1 2">
    <name type="scientific">Rhizoclosmatium globosum</name>
    <dbReference type="NCBI Taxonomy" id="329046"/>
    <lineage>
        <taxon>Eukaryota</taxon>
        <taxon>Fungi</taxon>
        <taxon>Fungi incertae sedis</taxon>
        <taxon>Chytridiomycota</taxon>
        <taxon>Chytridiomycota incertae sedis</taxon>
        <taxon>Chytridiomycetes</taxon>
        <taxon>Chytridiales</taxon>
        <taxon>Chytriomycetaceae</taxon>
        <taxon>Rhizoclosmatium</taxon>
    </lineage>
</organism>
<protein>
    <submittedName>
        <fullName evidence="1">Uncharacterized protein</fullName>
    </submittedName>
</protein>
<dbReference type="EMBL" id="MCGO01000016">
    <property type="protein sequence ID" value="ORY46377.1"/>
    <property type="molecule type" value="Genomic_DNA"/>
</dbReference>
<comment type="caution">
    <text evidence="1">The sequence shown here is derived from an EMBL/GenBank/DDBJ whole genome shotgun (WGS) entry which is preliminary data.</text>
</comment>
<dbReference type="Proteomes" id="UP000193642">
    <property type="component" value="Unassembled WGS sequence"/>
</dbReference>
<gene>
    <name evidence="1" type="ORF">BCR33DRAFT_715481</name>
</gene>